<organism evidence="1 2">
    <name type="scientific">Sphaerodactylus townsendi</name>
    <dbReference type="NCBI Taxonomy" id="933632"/>
    <lineage>
        <taxon>Eukaryota</taxon>
        <taxon>Metazoa</taxon>
        <taxon>Chordata</taxon>
        <taxon>Craniata</taxon>
        <taxon>Vertebrata</taxon>
        <taxon>Euteleostomi</taxon>
        <taxon>Lepidosauria</taxon>
        <taxon>Squamata</taxon>
        <taxon>Bifurcata</taxon>
        <taxon>Gekkota</taxon>
        <taxon>Sphaerodactylidae</taxon>
        <taxon>Sphaerodactylus</taxon>
    </lineage>
</organism>
<comment type="caution">
    <text evidence="1">The sequence shown here is derived from an EMBL/GenBank/DDBJ whole genome shotgun (WGS) entry which is preliminary data.</text>
</comment>
<evidence type="ECO:0000313" key="2">
    <source>
        <dbReference type="Proteomes" id="UP000827872"/>
    </source>
</evidence>
<evidence type="ECO:0000313" key="1">
    <source>
        <dbReference type="EMBL" id="KAH8013534.1"/>
    </source>
</evidence>
<sequence>MWDLEALAWDASQQLSILGSFGAGQGAEMTMAHSPSRISQTLQHLAEEQLGTAILYELIEKGKEILTDNNIPHGQCVICLYGFKENEAFTKTPCYHYFHSHCLASYAVHMEEEIRAQRNEREQTLTSLPKEEVEVQCPVCREPLVYDLATLQAAAPPQQPMEVYCPDAKTLQHREQLRLIYQKQQEKGGIIDPEAERNRYFISLQKPLAAIEHEHAYLFVVVTSAE</sequence>
<name>A0ACB8G2T8_9SAUR</name>
<gene>
    <name evidence="1" type="primary">RNF25_1</name>
    <name evidence="1" type="ORF">K3G42_020332</name>
</gene>
<reference evidence="1" key="1">
    <citation type="submission" date="2021-08" db="EMBL/GenBank/DDBJ databases">
        <title>The first chromosome-level gecko genome reveals the dynamic sex chromosomes of Neotropical dwarf geckos (Sphaerodactylidae: Sphaerodactylus).</title>
        <authorList>
            <person name="Pinto B.J."/>
            <person name="Keating S.E."/>
            <person name="Gamble T."/>
        </authorList>
    </citation>
    <scope>NUCLEOTIDE SEQUENCE</scope>
    <source>
        <strain evidence="1">TG3544</strain>
    </source>
</reference>
<dbReference type="Proteomes" id="UP000827872">
    <property type="component" value="Linkage Group LG02"/>
</dbReference>
<proteinExistence type="predicted"/>
<dbReference type="EMBL" id="CM037615">
    <property type="protein sequence ID" value="KAH8013534.1"/>
    <property type="molecule type" value="Genomic_DNA"/>
</dbReference>
<accession>A0ACB8G2T8</accession>
<keyword evidence="2" id="KW-1185">Reference proteome</keyword>
<protein>
    <submittedName>
        <fullName evidence="1">E3 ubiquitin-protein ligase rnf25</fullName>
    </submittedName>
</protein>